<keyword evidence="3" id="KW-1185">Reference proteome</keyword>
<dbReference type="RefSeq" id="WP_341426606.1">
    <property type="nucleotide sequence ID" value="NZ_JBBUTG010000009.1"/>
</dbReference>
<gene>
    <name evidence="2" type="ORF">AACH06_15300</name>
</gene>
<dbReference type="Proteomes" id="UP001371218">
    <property type="component" value="Unassembled WGS sequence"/>
</dbReference>
<reference evidence="2 3" key="1">
    <citation type="submission" date="2024-04" db="EMBL/GenBank/DDBJ databases">
        <title>Novel species of the genus Ideonella isolated from streams.</title>
        <authorList>
            <person name="Lu H."/>
        </authorList>
    </citation>
    <scope>NUCLEOTIDE SEQUENCE [LARGE SCALE GENOMIC DNA]</scope>
    <source>
        <strain evidence="2 3">DXS29W</strain>
    </source>
</reference>
<name>A0ABU9BRW1_9BURK</name>
<evidence type="ECO:0000313" key="3">
    <source>
        <dbReference type="Proteomes" id="UP001371218"/>
    </source>
</evidence>
<dbReference type="EMBL" id="JBBUTG010000009">
    <property type="protein sequence ID" value="MEK8032193.1"/>
    <property type="molecule type" value="Genomic_DNA"/>
</dbReference>
<accession>A0ABU9BRW1</accession>
<dbReference type="Pfam" id="PF14086">
    <property type="entry name" value="DUF4266"/>
    <property type="match status" value="1"/>
</dbReference>
<organism evidence="2 3">
    <name type="scientific">Ideonella lacteola</name>
    <dbReference type="NCBI Taxonomy" id="2984193"/>
    <lineage>
        <taxon>Bacteria</taxon>
        <taxon>Pseudomonadati</taxon>
        <taxon>Pseudomonadota</taxon>
        <taxon>Betaproteobacteria</taxon>
        <taxon>Burkholderiales</taxon>
        <taxon>Sphaerotilaceae</taxon>
        <taxon>Ideonella</taxon>
    </lineage>
</organism>
<dbReference type="InterPro" id="IPR025362">
    <property type="entry name" value="DUF4266"/>
</dbReference>
<sequence>MNLSTLSFNRQRVSRAAGLCAVAAFGALLQGCSPVQPWVQAYERERLADPIMQMARDTLAERHRDHVFTVREGARGATGVQGGGCGCN</sequence>
<protein>
    <submittedName>
        <fullName evidence="2">DUF4266 domain-containing protein</fullName>
    </submittedName>
</protein>
<evidence type="ECO:0000259" key="1">
    <source>
        <dbReference type="Pfam" id="PF14086"/>
    </source>
</evidence>
<feature type="domain" description="DUF4266" evidence="1">
    <location>
        <begin position="39"/>
        <end position="88"/>
    </location>
</feature>
<comment type="caution">
    <text evidence="2">The sequence shown here is derived from an EMBL/GenBank/DDBJ whole genome shotgun (WGS) entry which is preliminary data.</text>
</comment>
<evidence type="ECO:0000313" key="2">
    <source>
        <dbReference type="EMBL" id="MEK8032193.1"/>
    </source>
</evidence>
<proteinExistence type="predicted"/>